<dbReference type="EC" id="2.1.2.10" evidence="2"/>
<dbReference type="PANTHER" id="PTHR43757">
    <property type="entry name" value="AMINOMETHYLTRANSFERASE"/>
    <property type="match status" value="1"/>
</dbReference>
<comment type="similarity">
    <text evidence="1">Belongs to the GcvT family.</text>
</comment>
<dbReference type="GO" id="GO:0005829">
    <property type="term" value="C:cytosol"/>
    <property type="evidence" value="ECO:0007669"/>
    <property type="project" value="TreeGrafter"/>
</dbReference>
<evidence type="ECO:0000313" key="9">
    <source>
        <dbReference type="EMBL" id="CAB4766057.1"/>
    </source>
</evidence>
<dbReference type="PIRSF" id="PIRSF006487">
    <property type="entry name" value="GcvT"/>
    <property type="match status" value="1"/>
</dbReference>
<sequence>MKLSPLNARHEQLQAKMSDFGGWLMPIDYPATGVLTEHASVREAVGIFDVSHLGKASVRGSGALDFLNSVLTNDLTRIVDGQAQYTLICNRNGGVIDDLIAYRNSADDFFLVPNASNTADVVAYLQELAPSGIVVENLHTSYGVIAVQGPKSAQLLNSLGVSTDLDYMSFAAVKIAGRDAILCRTGYTGELGFELLPSWNDALAVWDCLAEAMVAFGGVVCGLGARDTLRTEMGYPLHGHELSLEITPVQASANWAIGWDKETFSGAEILREQKAAGAVTKLRGLLCLGKGIPRGGMDVKDKAGNVIGSVTSGTFSPTLKNGIALALIAPSVNIGDQLVVDVRGRDLDVEVVTIPFVPSHVR</sequence>
<dbReference type="NCBIfam" id="NF001567">
    <property type="entry name" value="PRK00389.1"/>
    <property type="match status" value="1"/>
</dbReference>
<proteinExistence type="inferred from homology"/>
<dbReference type="InterPro" id="IPR006222">
    <property type="entry name" value="GCVT_N"/>
</dbReference>
<comment type="catalytic activity">
    <reaction evidence="6">
        <text>N(6)-[(R)-S(8)-aminomethyldihydrolipoyl]-L-lysyl-[protein] + (6S)-5,6,7,8-tetrahydrofolate = N(6)-[(R)-dihydrolipoyl]-L-lysyl-[protein] + (6R)-5,10-methylene-5,6,7,8-tetrahydrofolate + NH4(+)</text>
        <dbReference type="Rhea" id="RHEA:16945"/>
        <dbReference type="Rhea" id="RHEA-COMP:10475"/>
        <dbReference type="Rhea" id="RHEA-COMP:10492"/>
        <dbReference type="ChEBI" id="CHEBI:15636"/>
        <dbReference type="ChEBI" id="CHEBI:28938"/>
        <dbReference type="ChEBI" id="CHEBI:57453"/>
        <dbReference type="ChEBI" id="CHEBI:83100"/>
        <dbReference type="ChEBI" id="CHEBI:83143"/>
        <dbReference type="EC" id="2.1.2.10"/>
    </reaction>
</comment>
<gene>
    <name evidence="9" type="ORF">UFOPK2907_00248</name>
</gene>
<name>A0A6J6V6D1_9ZZZZ</name>
<keyword evidence="4" id="KW-0808">Transferase</keyword>
<dbReference type="SUPFAM" id="SSF101790">
    <property type="entry name" value="Aminomethyltransferase beta-barrel domain"/>
    <property type="match status" value="1"/>
</dbReference>
<evidence type="ECO:0000256" key="4">
    <source>
        <dbReference type="ARBA" id="ARBA00022679"/>
    </source>
</evidence>
<dbReference type="InterPro" id="IPR027266">
    <property type="entry name" value="TrmE/GcvT-like"/>
</dbReference>
<feature type="domain" description="Aminomethyltransferase C-terminal" evidence="8">
    <location>
        <begin position="281"/>
        <end position="357"/>
    </location>
</feature>
<protein>
    <recommendedName>
        <fullName evidence="2">aminomethyltransferase</fullName>
        <ecNumber evidence="2">2.1.2.10</ecNumber>
    </recommendedName>
    <alternativeName>
        <fullName evidence="5">Glycine cleavage system T protein</fullName>
    </alternativeName>
</protein>
<feature type="domain" description="GCVT N-terminal" evidence="7">
    <location>
        <begin position="7"/>
        <end position="261"/>
    </location>
</feature>
<dbReference type="SUPFAM" id="SSF103025">
    <property type="entry name" value="Folate-binding domain"/>
    <property type="match status" value="1"/>
</dbReference>
<dbReference type="InterPro" id="IPR028896">
    <property type="entry name" value="GcvT/YgfZ/DmdA"/>
</dbReference>
<dbReference type="GO" id="GO:0004047">
    <property type="term" value="F:aminomethyltransferase activity"/>
    <property type="evidence" value="ECO:0007669"/>
    <property type="project" value="UniProtKB-EC"/>
</dbReference>
<evidence type="ECO:0000256" key="2">
    <source>
        <dbReference type="ARBA" id="ARBA00012616"/>
    </source>
</evidence>
<evidence type="ECO:0000256" key="5">
    <source>
        <dbReference type="ARBA" id="ARBA00031395"/>
    </source>
</evidence>
<dbReference type="InterPro" id="IPR029043">
    <property type="entry name" value="GcvT/YgfZ_C"/>
</dbReference>
<dbReference type="GO" id="GO:0005960">
    <property type="term" value="C:glycine cleavage complex"/>
    <property type="evidence" value="ECO:0007669"/>
    <property type="project" value="InterPro"/>
</dbReference>
<dbReference type="GO" id="GO:0008483">
    <property type="term" value="F:transaminase activity"/>
    <property type="evidence" value="ECO:0007669"/>
    <property type="project" value="UniProtKB-KW"/>
</dbReference>
<organism evidence="9">
    <name type="scientific">freshwater metagenome</name>
    <dbReference type="NCBI Taxonomy" id="449393"/>
    <lineage>
        <taxon>unclassified sequences</taxon>
        <taxon>metagenomes</taxon>
        <taxon>ecological metagenomes</taxon>
    </lineage>
</organism>
<reference evidence="9" key="1">
    <citation type="submission" date="2020-05" db="EMBL/GenBank/DDBJ databases">
        <authorList>
            <person name="Chiriac C."/>
            <person name="Salcher M."/>
            <person name="Ghai R."/>
            <person name="Kavagutti S V."/>
        </authorList>
    </citation>
    <scope>NUCLEOTIDE SEQUENCE</scope>
</reference>
<dbReference type="GO" id="GO:0006546">
    <property type="term" value="P:glycine catabolic process"/>
    <property type="evidence" value="ECO:0007669"/>
    <property type="project" value="InterPro"/>
</dbReference>
<dbReference type="AlphaFoldDB" id="A0A6J6V6D1"/>
<accession>A0A6J6V6D1</accession>
<evidence type="ECO:0000259" key="8">
    <source>
        <dbReference type="Pfam" id="PF08669"/>
    </source>
</evidence>
<dbReference type="EMBL" id="CAEZZR010000014">
    <property type="protein sequence ID" value="CAB4766057.1"/>
    <property type="molecule type" value="Genomic_DNA"/>
</dbReference>
<dbReference type="NCBIfam" id="TIGR00528">
    <property type="entry name" value="gcvT"/>
    <property type="match status" value="1"/>
</dbReference>
<dbReference type="FunFam" id="3.30.70.1400:FF:000001">
    <property type="entry name" value="Aminomethyltransferase"/>
    <property type="match status" value="1"/>
</dbReference>
<dbReference type="Pfam" id="PF08669">
    <property type="entry name" value="GCV_T_C"/>
    <property type="match status" value="1"/>
</dbReference>
<evidence type="ECO:0000256" key="6">
    <source>
        <dbReference type="ARBA" id="ARBA00047665"/>
    </source>
</evidence>
<dbReference type="Pfam" id="PF01571">
    <property type="entry name" value="GCV_T"/>
    <property type="match status" value="1"/>
</dbReference>
<evidence type="ECO:0000259" key="7">
    <source>
        <dbReference type="Pfam" id="PF01571"/>
    </source>
</evidence>
<dbReference type="Gene3D" id="3.30.1360.120">
    <property type="entry name" value="Probable tRNA modification gtpase trme, domain 1"/>
    <property type="match status" value="1"/>
</dbReference>
<evidence type="ECO:0000256" key="1">
    <source>
        <dbReference type="ARBA" id="ARBA00008609"/>
    </source>
</evidence>
<dbReference type="InterPro" id="IPR006223">
    <property type="entry name" value="GcvT"/>
</dbReference>
<dbReference type="InterPro" id="IPR013977">
    <property type="entry name" value="GcvT_C"/>
</dbReference>
<dbReference type="PANTHER" id="PTHR43757:SF2">
    <property type="entry name" value="AMINOMETHYLTRANSFERASE, MITOCHONDRIAL"/>
    <property type="match status" value="1"/>
</dbReference>
<evidence type="ECO:0000256" key="3">
    <source>
        <dbReference type="ARBA" id="ARBA00022576"/>
    </source>
</evidence>
<keyword evidence="3" id="KW-0032">Aminotransferase</keyword>